<evidence type="ECO:0000256" key="2">
    <source>
        <dbReference type="ARBA" id="ARBA00012652"/>
    </source>
</evidence>
<dbReference type="Pfam" id="PF05592">
    <property type="entry name" value="Bac_rhamnosid"/>
    <property type="match status" value="1"/>
</dbReference>
<dbReference type="InterPro" id="IPR013737">
    <property type="entry name" value="Bac_rhamnosid_N"/>
</dbReference>
<dbReference type="Gene3D" id="2.60.120.260">
    <property type="entry name" value="Galactose-binding domain-like"/>
    <property type="match status" value="2"/>
</dbReference>
<dbReference type="GO" id="GO:0030596">
    <property type="term" value="F:alpha-L-rhamnosidase activity"/>
    <property type="evidence" value="ECO:0007669"/>
    <property type="project" value="UniProtKB-EC"/>
</dbReference>
<dbReference type="InterPro" id="IPR008979">
    <property type="entry name" value="Galactose-bd-like_sf"/>
</dbReference>
<feature type="domain" description="Alpha-L-rhamnosidase C-terminal" evidence="7">
    <location>
        <begin position="930"/>
        <end position="983"/>
    </location>
</feature>
<dbReference type="Gene3D" id="2.60.420.10">
    <property type="entry name" value="Maltose phosphorylase, domain 3"/>
    <property type="match status" value="1"/>
</dbReference>
<evidence type="ECO:0000259" key="6">
    <source>
        <dbReference type="Pfam" id="PF17389"/>
    </source>
</evidence>
<dbReference type="InterPro" id="IPR035396">
    <property type="entry name" value="Bac_rhamnosid6H"/>
</dbReference>
<organism evidence="8 9">
    <name type="scientific">Orbilia ellipsospora</name>
    <dbReference type="NCBI Taxonomy" id="2528407"/>
    <lineage>
        <taxon>Eukaryota</taxon>
        <taxon>Fungi</taxon>
        <taxon>Dikarya</taxon>
        <taxon>Ascomycota</taxon>
        <taxon>Pezizomycotina</taxon>
        <taxon>Orbiliomycetes</taxon>
        <taxon>Orbiliales</taxon>
        <taxon>Orbiliaceae</taxon>
        <taxon>Orbilia</taxon>
    </lineage>
</organism>
<dbReference type="Gene3D" id="2.60.40.10">
    <property type="entry name" value="Immunoglobulins"/>
    <property type="match status" value="1"/>
</dbReference>
<protein>
    <recommendedName>
        <fullName evidence="2">alpha-L-rhamnosidase</fullName>
        <ecNumber evidence="2">3.2.1.40</ecNumber>
    </recommendedName>
</protein>
<feature type="domain" description="Alpha-L-rhamnosidase six-hairpin glycosidase" evidence="6">
    <location>
        <begin position="505"/>
        <end position="904"/>
    </location>
</feature>
<proteinExistence type="predicted"/>
<dbReference type="Pfam" id="PF17390">
    <property type="entry name" value="Bac_rhamnosid_C"/>
    <property type="match status" value="1"/>
</dbReference>
<comment type="caution">
    <text evidence="8">The sequence shown here is derived from an EMBL/GenBank/DDBJ whole genome shotgun (WGS) entry which is preliminary data.</text>
</comment>
<feature type="domain" description="Alpha-L-rhamnosidase concanavalin-like" evidence="4">
    <location>
        <begin position="397"/>
        <end position="490"/>
    </location>
</feature>
<feature type="domain" description="Bacterial alpha-L-rhamnosidase N-terminal" evidence="5">
    <location>
        <begin position="204"/>
        <end position="387"/>
    </location>
</feature>
<dbReference type="Gene3D" id="1.50.10.10">
    <property type="match status" value="1"/>
</dbReference>
<evidence type="ECO:0000259" key="7">
    <source>
        <dbReference type="Pfam" id="PF17390"/>
    </source>
</evidence>
<dbReference type="PANTHER" id="PTHR33307">
    <property type="entry name" value="ALPHA-RHAMNOSIDASE (EUROFUNG)"/>
    <property type="match status" value="1"/>
</dbReference>
<name>A0AAV9XF19_9PEZI</name>
<comment type="catalytic activity">
    <reaction evidence="1">
        <text>Hydrolysis of terminal non-reducing alpha-L-rhamnose residues in alpha-L-rhamnosides.</text>
        <dbReference type="EC" id="3.2.1.40"/>
    </reaction>
</comment>
<evidence type="ECO:0000256" key="1">
    <source>
        <dbReference type="ARBA" id="ARBA00001445"/>
    </source>
</evidence>
<dbReference type="PANTHER" id="PTHR33307:SF6">
    <property type="entry name" value="ALPHA-RHAMNOSIDASE (EUROFUNG)-RELATED"/>
    <property type="match status" value="1"/>
</dbReference>
<gene>
    <name evidence="8" type="ORF">TWF694_008091</name>
</gene>
<dbReference type="GO" id="GO:0005975">
    <property type="term" value="P:carbohydrate metabolic process"/>
    <property type="evidence" value="ECO:0007669"/>
    <property type="project" value="InterPro"/>
</dbReference>
<dbReference type="AlphaFoldDB" id="A0AAV9XF19"/>
<evidence type="ECO:0000256" key="3">
    <source>
        <dbReference type="ARBA" id="ARBA00022801"/>
    </source>
</evidence>
<dbReference type="EMBL" id="JAVHJO010000004">
    <property type="protein sequence ID" value="KAK6540699.1"/>
    <property type="molecule type" value="Genomic_DNA"/>
</dbReference>
<dbReference type="InterPro" id="IPR012341">
    <property type="entry name" value="6hp_glycosidase-like_sf"/>
</dbReference>
<evidence type="ECO:0000259" key="5">
    <source>
        <dbReference type="Pfam" id="PF08531"/>
    </source>
</evidence>
<accession>A0AAV9XF19</accession>
<dbReference type="EC" id="3.2.1.40" evidence="2"/>
<keyword evidence="3" id="KW-0378">Hydrolase</keyword>
<dbReference type="InterPro" id="IPR008928">
    <property type="entry name" value="6-hairpin_glycosidase_sf"/>
</dbReference>
<dbReference type="Proteomes" id="UP001365542">
    <property type="component" value="Unassembled WGS sequence"/>
</dbReference>
<dbReference type="InterPro" id="IPR016007">
    <property type="entry name" value="Alpha_rhamnosid"/>
</dbReference>
<dbReference type="InterPro" id="IPR013783">
    <property type="entry name" value="Ig-like_fold"/>
</dbReference>
<dbReference type="SUPFAM" id="SSF48208">
    <property type="entry name" value="Six-hairpin glycosidases"/>
    <property type="match status" value="1"/>
</dbReference>
<evidence type="ECO:0000313" key="8">
    <source>
        <dbReference type="EMBL" id="KAK6540699.1"/>
    </source>
</evidence>
<sequence length="1017" mass="114949">MAKVDITNFRLTETSNPLGIDDPTPALSWSYSIPFGQYSPGWRQQSYILSLRTWSLKTPGNVENYTVIGPNTYKSESVPWPSSFPKVQGGHVYEVSVTSILGKPKDSESAIEWDFGGSEGDRLAPDGVSATDLATKLVSALGIAPEAVMASSILTIEGGVLGGFEGWRKRAPTIAPITTPWSFEGWQKPEPVPVFKNKYHFKSKPRAARLYATAFGVYMVTINGKRVGDASMAPGWTEYTLRMLYQTYDITEYLEVGDNIITVHVADGWYRGRLGLRHKRWTARRGIFGKETGFLSLIDAYGCDNEHDDSLQSFWTGGFDETGWKCTKTSPIQKVEIYDGEEYDARIHTDLSSDEGWENVKTISDIWTTDLSTPILQAQISPPIRVTGQYTVKSYLKAPSGRTILDFGQNIAGKMVITGSAPAGTKLSFLHVEVLEPDGSPCTSILRDAACTDTYTFGGIGVETWEPEFTFHGFRYVEVDGWKEEYNLECIAKVYGSDCPRELIKFKTPHLLLNRFVENIEWSARANFYAVPTDCPQRDERLGWAGDINLFAPTAFYIFDCLSFLKQWLRGYADGQKIGGVHRPPIISPSAFEMPGSHRPMAVWEDCLIMLPWNLYKTYRDPKILSDIYPNMVEYYEQGIPRDSDGLFKYSFQYGDWLDPTTPPTRPELAVTDPMFIANTWFCHVTKTLVKIATVLQKPEDVEKWEKEASKVLDQWRKKYLVFQKEDPSYEETFSSPAKLVDGEEPVQLLKWPQYSNIEEGIISNPIAPDSQTGYSLALNFGLLPEEQVKPAIDRLHHLVKKSTFHVATGLCGTAELLHAICYPRRLESSTCQERLQSLSLAYRMFLKQQDCPSWFYPIVQWDATSIWERWDAVKPDGTMNWDTMTSMNHYALGAVGKWAFEHIGGIEVAHEDSPNAKVLEGAKDCWKLVFDPIPNLEFGITNGEMEYESPKGRVECKWSYEIDSKEIIIEVAVPANCEGEVRRLGTPLQRVGGGRHTIKSKLEEDEWKFLEGFKDY</sequence>
<dbReference type="Pfam" id="PF08531">
    <property type="entry name" value="Bac_rhamnosid_N"/>
    <property type="match status" value="1"/>
</dbReference>
<evidence type="ECO:0000313" key="9">
    <source>
        <dbReference type="Proteomes" id="UP001365542"/>
    </source>
</evidence>
<reference evidence="8 9" key="1">
    <citation type="submission" date="2019-10" db="EMBL/GenBank/DDBJ databases">
        <authorList>
            <person name="Palmer J.M."/>
        </authorList>
    </citation>
    <scope>NUCLEOTIDE SEQUENCE [LARGE SCALE GENOMIC DNA]</scope>
    <source>
        <strain evidence="8 9">TWF694</strain>
    </source>
</reference>
<evidence type="ECO:0000259" key="4">
    <source>
        <dbReference type="Pfam" id="PF05592"/>
    </source>
</evidence>
<dbReference type="InterPro" id="IPR035398">
    <property type="entry name" value="Bac_rhamnosid_C"/>
</dbReference>
<dbReference type="InterPro" id="IPR008902">
    <property type="entry name" value="Rhamnosid_concanavalin"/>
</dbReference>
<keyword evidence="9" id="KW-1185">Reference proteome</keyword>
<dbReference type="SUPFAM" id="SSF49785">
    <property type="entry name" value="Galactose-binding domain-like"/>
    <property type="match status" value="1"/>
</dbReference>
<dbReference type="Pfam" id="PF17389">
    <property type="entry name" value="Bac_rhamnosid6H"/>
    <property type="match status" value="1"/>
</dbReference>